<proteinExistence type="inferred from homology"/>
<dbReference type="PROSITE" id="PS50240">
    <property type="entry name" value="TRYPSIN_DOM"/>
    <property type="match status" value="1"/>
</dbReference>
<dbReference type="PROSITE" id="PS00134">
    <property type="entry name" value="TRYPSIN_HIS"/>
    <property type="match status" value="1"/>
</dbReference>
<accession>A0ABP1Q7H4</accession>
<evidence type="ECO:0000256" key="2">
    <source>
        <dbReference type="ARBA" id="ARBA00024195"/>
    </source>
</evidence>
<feature type="domain" description="Peptidase S1" evidence="4">
    <location>
        <begin position="73"/>
        <end position="325"/>
    </location>
</feature>
<keyword evidence="6" id="KW-1185">Reference proteome</keyword>
<dbReference type="InterPro" id="IPR009003">
    <property type="entry name" value="Peptidase_S1_PA"/>
</dbReference>
<name>A0ABP1Q7H4_9HEXA</name>
<comment type="caution">
    <text evidence="5">The sequence shown here is derived from an EMBL/GenBank/DDBJ whole genome shotgun (WGS) entry which is preliminary data.</text>
</comment>
<evidence type="ECO:0000259" key="4">
    <source>
        <dbReference type="PROSITE" id="PS50240"/>
    </source>
</evidence>
<dbReference type="InterPro" id="IPR051487">
    <property type="entry name" value="Ser/Thr_Proteases_Immune/Dev"/>
</dbReference>
<gene>
    <name evidence="5" type="ORF">ODALV1_LOCUS6795</name>
</gene>
<comment type="similarity">
    <text evidence="2">Belongs to the peptidase S1 family. CLIP subfamily.</text>
</comment>
<dbReference type="PANTHER" id="PTHR24256">
    <property type="entry name" value="TRYPTASE-RELATED"/>
    <property type="match status" value="1"/>
</dbReference>
<dbReference type="InterPro" id="IPR018114">
    <property type="entry name" value="TRYPSIN_HIS"/>
</dbReference>
<evidence type="ECO:0000313" key="5">
    <source>
        <dbReference type="EMBL" id="CAL8087599.1"/>
    </source>
</evidence>
<protein>
    <recommendedName>
        <fullName evidence="4">Peptidase S1 domain-containing protein</fullName>
    </recommendedName>
</protein>
<keyword evidence="1" id="KW-1015">Disulfide bond</keyword>
<feature type="chain" id="PRO_5046727077" description="Peptidase S1 domain-containing protein" evidence="3">
    <location>
        <begin position="21"/>
        <end position="332"/>
    </location>
</feature>
<evidence type="ECO:0000256" key="3">
    <source>
        <dbReference type="SAM" id="SignalP"/>
    </source>
</evidence>
<organism evidence="5 6">
    <name type="scientific">Orchesella dallaii</name>
    <dbReference type="NCBI Taxonomy" id="48710"/>
    <lineage>
        <taxon>Eukaryota</taxon>
        <taxon>Metazoa</taxon>
        <taxon>Ecdysozoa</taxon>
        <taxon>Arthropoda</taxon>
        <taxon>Hexapoda</taxon>
        <taxon>Collembola</taxon>
        <taxon>Entomobryomorpha</taxon>
        <taxon>Entomobryoidea</taxon>
        <taxon>Orchesellidae</taxon>
        <taxon>Orchesellinae</taxon>
        <taxon>Orchesella</taxon>
    </lineage>
</organism>
<evidence type="ECO:0000256" key="1">
    <source>
        <dbReference type="ARBA" id="ARBA00023157"/>
    </source>
</evidence>
<reference evidence="5 6" key="1">
    <citation type="submission" date="2024-08" db="EMBL/GenBank/DDBJ databases">
        <authorList>
            <person name="Cucini C."/>
            <person name="Frati F."/>
        </authorList>
    </citation>
    <scope>NUCLEOTIDE SEQUENCE [LARGE SCALE GENOMIC DNA]</scope>
</reference>
<dbReference type="Proteomes" id="UP001642540">
    <property type="component" value="Unassembled WGS sequence"/>
</dbReference>
<keyword evidence="3" id="KW-0732">Signal</keyword>
<dbReference type="InterPro" id="IPR001254">
    <property type="entry name" value="Trypsin_dom"/>
</dbReference>
<dbReference type="CDD" id="cd00190">
    <property type="entry name" value="Tryp_SPc"/>
    <property type="match status" value="1"/>
</dbReference>
<dbReference type="SUPFAM" id="SSF50494">
    <property type="entry name" value="Trypsin-like serine proteases"/>
    <property type="match status" value="1"/>
</dbReference>
<dbReference type="EMBL" id="CAXLJM020000021">
    <property type="protein sequence ID" value="CAL8087599.1"/>
    <property type="molecule type" value="Genomic_DNA"/>
</dbReference>
<dbReference type="InterPro" id="IPR043504">
    <property type="entry name" value="Peptidase_S1_PA_chymotrypsin"/>
</dbReference>
<evidence type="ECO:0000313" key="6">
    <source>
        <dbReference type="Proteomes" id="UP001642540"/>
    </source>
</evidence>
<dbReference type="Gene3D" id="2.40.10.10">
    <property type="entry name" value="Trypsin-like serine proteases"/>
    <property type="match status" value="1"/>
</dbReference>
<dbReference type="Pfam" id="PF00089">
    <property type="entry name" value="Trypsin"/>
    <property type="match status" value="1"/>
</dbReference>
<dbReference type="SMART" id="SM00020">
    <property type="entry name" value="Tryp_SPc"/>
    <property type="match status" value="1"/>
</dbReference>
<sequence length="332" mass="37383">MNLQFNLLVFIIISIFKCDSSQNRPRSPSKFEPQYNPRYRLNPTQLMLSNELPPGDQTGQALEDFDARLTGRIVGGKTAQEGDIQYQLRIEARTAPKRLRRCGASLVLAFGVQFGVTAAHCLTSRNDTKVTLSPKVVNIIAGAYNVKNFTGREQRRNVTRLVIHHLYDSSDEHKRPFEDIGLVFFSSPFKVTKLISPILLPDQNWDQPDEVLLSGWGFTSSRGPKMRPDILQTLWTPTIPIQFCKMNFEYDGIKLSERQICNLKDKAGACGGDSGGPAAARNVTNRRWYLAGIASYNLGLCGSGMYPSVYVRVSSYINWIKRHVSDYKKANK</sequence>
<feature type="signal peptide" evidence="3">
    <location>
        <begin position="1"/>
        <end position="20"/>
    </location>
</feature>